<dbReference type="PANTHER" id="PTHR24147:SF66">
    <property type="entry name" value="POTE ANKYRIN DOMAIN FAMILY MEMBER D"/>
    <property type="match status" value="1"/>
</dbReference>
<evidence type="ECO:0000256" key="1">
    <source>
        <dbReference type="ARBA" id="ARBA00022737"/>
    </source>
</evidence>
<feature type="repeat" description="ANK" evidence="4">
    <location>
        <begin position="6"/>
        <end position="38"/>
    </location>
</feature>
<evidence type="ECO:0000313" key="6">
    <source>
        <dbReference type="Proteomes" id="UP000236370"/>
    </source>
</evidence>
<accession>A0A2J8PWN5</accession>
<evidence type="ECO:0000256" key="2">
    <source>
        <dbReference type="ARBA" id="ARBA00023043"/>
    </source>
</evidence>
<keyword evidence="1" id="KW-0677">Repeat</keyword>
<reference evidence="5 6" key="1">
    <citation type="submission" date="2017-12" db="EMBL/GenBank/DDBJ databases">
        <title>High-resolution comparative analysis of great ape genomes.</title>
        <authorList>
            <person name="Pollen A."/>
            <person name="Hastie A."/>
            <person name="Hormozdiari F."/>
            <person name="Dougherty M."/>
            <person name="Liu R."/>
            <person name="Chaisson M."/>
            <person name="Hoppe E."/>
            <person name="Hill C."/>
            <person name="Pang A."/>
            <person name="Hillier L."/>
            <person name="Baker C."/>
            <person name="Armstrong J."/>
            <person name="Shendure J."/>
            <person name="Paten B."/>
            <person name="Wilson R."/>
            <person name="Chao H."/>
            <person name="Schneider V."/>
            <person name="Ventura M."/>
            <person name="Kronenberg Z."/>
            <person name="Murali S."/>
            <person name="Gordon D."/>
            <person name="Cantsilieris S."/>
            <person name="Munson K."/>
            <person name="Nelson B."/>
            <person name="Raja A."/>
            <person name="Underwood J."/>
            <person name="Diekhans M."/>
            <person name="Fiddes I."/>
            <person name="Haussler D."/>
            <person name="Eichler E."/>
        </authorList>
    </citation>
    <scope>NUCLEOTIDE SEQUENCE [LARGE SCALE GENOMIC DNA]</scope>
    <source>
        <strain evidence="5">Yerkes chimp pedigree #C0471</strain>
    </source>
</reference>
<sequence length="113" mass="12986">MSLTTKKRTALIKAVQCQEDECVLMLLEHGADQNIQDEYGNTALHYAVYNEDKLMAKALLLYGADIESKNKILIEWGLTLFPRLECSGAVTDHHSLDVPKLWWSSNLFLYFFF</sequence>
<keyword evidence="2 4" id="KW-0040">ANK repeat</keyword>
<dbReference type="Gene3D" id="1.25.40.20">
    <property type="entry name" value="Ankyrin repeat-containing domain"/>
    <property type="match status" value="2"/>
</dbReference>
<dbReference type="PROSITE" id="PS50297">
    <property type="entry name" value="ANK_REP_REGION"/>
    <property type="match status" value="1"/>
</dbReference>
<dbReference type="SMART" id="SM00248">
    <property type="entry name" value="ANK"/>
    <property type="match status" value="2"/>
</dbReference>
<dbReference type="InterPro" id="IPR036770">
    <property type="entry name" value="Ankyrin_rpt-contain_sf"/>
</dbReference>
<dbReference type="SUPFAM" id="SSF48403">
    <property type="entry name" value="Ankyrin repeat"/>
    <property type="match status" value="1"/>
</dbReference>
<comment type="similarity">
    <text evidence="3">Belongs to the POTE family.</text>
</comment>
<name>A0A2J8PWN5_PANTR</name>
<organism evidence="5 6">
    <name type="scientific">Pan troglodytes</name>
    <name type="common">Chimpanzee</name>
    <dbReference type="NCBI Taxonomy" id="9598"/>
    <lineage>
        <taxon>Eukaryota</taxon>
        <taxon>Metazoa</taxon>
        <taxon>Chordata</taxon>
        <taxon>Craniata</taxon>
        <taxon>Vertebrata</taxon>
        <taxon>Euteleostomi</taxon>
        <taxon>Mammalia</taxon>
        <taxon>Eutheria</taxon>
        <taxon>Euarchontoglires</taxon>
        <taxon>Primates</taxon>
        <taxon>Haplorrhini</taxon>
        <taxon>Catarrhini</taxon>
        <taxon>Hominidae</taxon>
        <taxon>Pan</taxon>
    </lineage>
</organism>
<proteinExistence type="inferred from homology"/>
<evidence type="ECO:0000313" key="5">
    <source>
        <dbReference type="EMBL" id="PNI88425.1"/>
    </source>
</evidence>
<dbReference type="EMBL" id="NBAG03000151">
    <property type="protein sequence ID" value="PNI88425.1"/>
    <property type="molecule type" value="Genomic_DNA"/>
</dbReference>
<gene>
    <name evidence="5" type="ORF">CK820_G0053989</name>
</gene>
<dbReference type="AlphaFoldDB" id="A0A2J8PWN5"/>
<dbReference type="InterPro" id="IPR002110">
    <property type="entry name" value="Ankyrin_rpt"/>
</dbReference>
<dbReference type="Pfam" id="PF12796">
    <property type="entry name" value="Ank_2"/>
    <property type="match status" value="1"/>
</dbReference>
<dbReference type="Proteomes" id="UP000236370">
    <property type="component" value="Unassembled WGS sequence"/>
</dbReference>
<dbReference type="PANTHER" id="PTHR24147">
    <property type="entry name" value="ANKYRIN REPEAT DOMAIN 36-RELATED"/>
    <property type="match status" value="1"/>
</dbReference>
<feature type="repeat" description="ANK" evidence="4">
    <location>
        <begin position="39"/>
        <end position="71"/>
    </location>
</feature>
<evidence type="ECO:0000256" key="3">
    <source>
        <dbReference type="ARBA" id="ARBA00038247"/>
    </source>
</evidence>
<protein>
    <submittedName>
        <fullName evidence="5">POTEG isoform 1</fullName>
    </submittedName>
</protein>
<dbReference type="InterPro" id="IPR050657">
    <property type="entry name" value="Ankyrin_repeat_domain"/>
</dbReference>
<evidence type="ECO:0000256" key="4">
    <source>
        <dbReference type="PROSITE-ProRule" id="PRU00023"/>
    </source>
</evidence>
<dbReference type="PROSITE" id="PS50088">
    <property type="entry name" value="ANK_REPEAT"/>
    <property type="match status" value="2"/>
</dbReference>
<comment type="caution">
    <text evidence="5">The sequence shown here is derived from an EMBL/GenBank/DDBJ whole genome shotgun (WGS) entry which is preliminary data.</text>
</comment>